<evidence type="ECO:0000256" key="8">
    <source>
        <dbReference type="SAM" id="Phobius"/>
    </source>
</evidence>
<feature type="transmembrane region" description="Helical" evidence="8">
    <location>
        <begin position="643"/>
        <end position="660"/>
    </location>
</feature>
<feature type="transmembrane region" description="Helical" evidence="8">
    <location>
        <begin position="470"/>
        <end position="496"/>
    </location>
</feature>
<evidence type="ECO:0000259" key="9">
    <source>
        <dbReference type="Pfam" id="PF00361"/>
    </source>
</evidence>
<dbReference type="Proteomes" id="UP000324298">
    <property type="component" value="Unassembled WGS sequence"/>
</dbReference>
<dbReference type="InterPro" id="IPR001750">
    <property type="entry name" value="ND/Mrp_TM"/>
</dbReference>
<evidence type="ECO:0000313" key="10">
    <source>
        <dbReference type="EMBL" id="KAA0889039.1"/>
    </source>
</evidence>
<dbReference type="Pfam" id="PF00361">
    <property type="entry name" value="Proton_antipo_M"/>
    <property type="match status" value="1"/>
</dbReference>
<feature type="transmembrane region" description="Helical" evidence="8">
    <location>
        <begin position="244"/>
        <end position="267"/>
    </location>
</feature>
<evidence type="ECO:0000256" key="7">
    <source>
        <dbReference type="RuleBase" id="RU000320"/>
    </source>
</evidence>
<feature type="transmembrane region" description="Helical" evidence="8">
    <location>
        <begin position="400"/>
        <end position="418"/>
    </location>
</feature>
<evidence type="ECO:0000256" key="1">
    <source>
        <dbReference type="ARBA" id="ARBA00004651"/>
    </source>
</evidence>
<proteinExistence type="predicted"/>
<feature type="transmembrane region" description="Helical" evidence="8">
    <location>
        <begin position="307"/>
        <end position="327"/>
    </location>
</feature>
<dbReference type="OrthoDB" id="9805769at2"/>
<keyword evidence="6 8" id="KW-0472">Membrane</keyword>
<feature type="transmembrane region" description="Helical" evidence="8">
    <location>
        <begin position="425"/>
        <end position="450"/>
    </location>
</feature>
<keyword evidence="2" id="KW-1003">Cell membrane</keyword>
<name>A0A5A9XA04_9BACT</name>
<evidence type="ECO:0000256" key="5">
    <source>
        <dbReference type="ARBA" id="ARBA00023002"/>
    </source>
</evidence>
<dbReference type="PRINTS" id="PR01437">
    <property type="entry name" value="NUOXDRDTASE4"/>
</dbReference>
<dbReference type="EMBL" id="SRSD01000009">
    <property type="protein sequence ID" value="KAA0889039.1"/>
    <property type="molecule type" value="Genomic_DNA"/>
</dbReference>
<keyword evidence="4 8" id="KW-1133">Transmembrane helix</keyword>
<protein>
    <submittedName>
        <fullName evidence="10">Hydrogenase</fullName>
    </submittedName>
</protein>
<keyword evidence="5" id="KW-0560">Oxidoreductase</keyword>
<feature type="transmembrane region" description="Helical" evidence="8">
    <location>
        <begin position="168"/>
        <end position="188"/>
    </location>
</feature>
<feature type="transmembrane region" description="Helical" evidence="8">
    <location>
        <begin position="208"/>
        <end position="232"/>
    </location>
</feature>
<dbReference type="RefSeq" id="WP_149308707.1">
    <property type="nucleotide sequence ID" value="NZ_SRSD01000009.1"/>
</dbReference>
<feature type="domain" description="NADH:quinone oxidoreductase/Mrp antiporter transmembrane" evidence="9">
    <location>
        <begin position="135"/>
        <end position="411"/>
    </location>
</feature>
<dbReference type="InterPro" id="IPR052175">
    <property type="entry name" value="ComplexI-like_HydComp"/>
</dbReference>
<feature type="transmembrane region" description="Helical" evidence="8">
    <location>
        <begin position="116"/>
        <end position="134"/>
    </location>
</feature>
<dbReference type="GO" id="GO:0016491">
    <property type="term" value="F:oxidoreductase activity"/>
    <property type="evidence" value="ECO:0007669"/>
    <property type="project" value="UniProtKB-KW"/>
</dbReference>
<evidence type="ECO:0000256" key="4">
    <source>
        <dbReference type="ARBA" id="ARBA00022989"/>
    </source>
</evidence>
<dbReference type="PANTHER" id="PTHR42682">
    <property type="entry name" value="HYDROGENASE-4 COMPONENT F"/>
    <property type="match status" value="1"/>
</dbReference>
<dbReference type="AlphaFoldDB" id="A0A5A9XA04"/>
<evidence type="ECO:0000256" key="6">
    <source>
        <dbReference type="ARBA" id="ARBA00023136"/>
    </source>
</evidence>
<dbReference type="GO" id="GO:0042773">
    <property type="term" value="P:ATP synthesis coupled electron transport"/>
    <property type="evidence" value="ECO:0007669"/>
    <property type="project" value="InterPro"/>
</dbReference>
<dbReference type="GO" id="GO:0008137">
    <property type="term" value="F:NADH dehydrogenase (ubiquinone) activity"/>
    <property type="evidence" value="ECO:0007669"/>
    <property type="project" value="InterPro"/>
</dbReference>
<evidence type="ECO:0000256" key="3">
    <source>
        <dbReference type="ARBA" id="ARBA00022692"/>
    </source>
</evidence>
<evidence type="ECO:0000313" key="11">
    <source>
        <dbReference type="Proteomes" id="UP000324298"/>
    </source>
</evidence>
<evidence type="ECO:0000256" key="2">
    <source>
        <dbReference type="ARBA" id="ARBA00022475"/>
    </source>
</evidence>
<reference evidence="10 11" key="1">
    <citation type="submission" date="2019-04" db="EMBL/GenBank/DDBJ databases">
        <title>Geobacter ruber sp. nov., ferric-reducing bacteria isolated from paddy soil.</title>
        <authorList>
            <person name="Xu Z."/>
            <person name="Masuda Y."/>
            <person name="Itoh H."/>
            <person name="Senoo K."/>
        </authorList>
    </citation>
    <scope>NUCLEOTIDE SEQUENCE [LARGE SCALE GENOMIC DNA]</scope>
    <source>
        <strain evidence="10 11">Red88</strain>
    </source>
</reference>
<accession>A0A5A9XA04</accession>
<comment type="caution">
    <text evidence="10">The sequence shown here is derived from an EMBL/GenBank/DDBJ whole genome shotgun (WGS) entry which is preliminary data.</text>
</comment>
<organism evidence="10 11">
    <name type="scientific">Oryzomonas rubra</name>
    <dbReference type="NCBI Taxonomy" id="2509454"/>
    <lineage>
        <taxon>Bacteria</taxon>
        <taxon>Pseudomonadati</taxon>
        <taxon>Thermodesulfobacteriota</taxon>
        <taxon>Desulfuromonadia</taxon>
        <taxon>Geobacterales</taxon>
        <taxon>Geobacteraceae</taxon>
        <taxon>Oryzomonas</taxon>
    </lineage>
</organism>
<gene>
    <name evidence="10" type="ORF">ET418_14395</name>
</gene>
<feature type="transmembrane region" description="Helical" evidence="8">
    <location>
        <begin position="333"/>
        <end position="363"/>
    </location>
</feature>
<comment type="subcellular location">
    <subcellularLocation>
        <location evidence="1">Cell membrane</location>
        <topology evidence="1">Multi-pass membrane protein</topology>
    </subcellularLocation>
    <subcellularLocation>
        <location evidence="7">Membrane</location>
        <topology evidence="7">Multi-pass membrane protein</topology>
    </subcellularLocation>
</comment>
<feature type="transmembrane region" description="Helical" evidence="8">
    <location>
        <begin position="517"/>
        <end position="542"/>
    </location>
</feature>
<dbReference type="PANTHER" id="PTHR42682:SF3">
    <property type="entry name" value="FORMATE HYDROGENLYASE SUBUNIT 3-RELATED"/>
    <property type="match status" value="1"/>
</dbReference>
<sequence>MSPLELALVAALFCLLSGIPALWPRVPLFTGRRISGGFMAAGALAGLGAALWVLLKDGPGGAYALAWHFPMGELAFRLDPLSAFFFIPLFIVATCISLYGCGYCSTTPDNRGESLVTFYFGVAVAAIVMLLLAANGITLLFFWEAMALGTFLAMCLEHDKPEVSRAGLHYLVASHGTTISLFVLFALSPTMGGSLFPPPGSLDPNGSAATAILLVALLGFGIKAGIMPLHVWLPGAHANAPSNISALMSGIVLKLGIYGLIRVLSFFGQPPLWWGALFLCLGIVSAVAGVLFAIGQHDIKRLLAYHSIENIGIIVMAMGVALCGLATGNRIMFVLGMAAALLHVVNHALFKSLLFLGAGIVVHGTGTRDIDRMGGLARALPITSAAFLTGSVAICGLPPLNGFVSEFLLYLGMFTGFATSPGSSAAFLALAVPALALTGGLALACFVKVYGTVFLGLPRSPLPPRHEHPAATGAMGILAVCCLLIGVLPFSATRILEPVIAALFPQRDALLPSIQTTAGLVGLSIGAAILFLLVCLLTVFYINRLKAKPLEETGTWDCGYAAPSAAMEYTASSFAGMLVGIFAAILRPERHEPATNKLFPGPERFESHVPEVVLDKGILPFLGAVDRRLALIRRLQNGQLNSYILYIFVALIAVLSLSYFY</sequence>
<feature type="transmembrane region" description="Helical" evidence="8">
    <location>
        <begin position="35"/>
        <end position="55"/>
    </location>
</feature>
<feature type="transmembrane region" description="Helical" evidence="8">
    <location>
        <begin position="375"/>
        <end position="394"/>
    </location>
</feature>
<feature type="transmembrane region" description="Helical" evidence="8">
    <location>
        <begin position="140"/>
        <end position="156"/>
    </location>
</feature>
<dbReference type="InterPro" id="IPR003918">
    <property type="entry name" value="NADH_UbQ_OxRdtase"/>
</dbReference>
<keyword evidence="11" id="KW-1185">Reference proteome</keyword>
<dbReference type="GO" id="GO:0005886">
    <property type="term" value="C:plasma membrane"/>
    <property type="evidence" value="ECO:0007669"/>
    <property type="project" value="UniProtKB-SubCell"/>
</dbReference>
<feature type="transmembrane region" description="Helical" evidence="8">
    <location>
        <begin position="569"/>
        <end position="586"/>
    </location>
</feature>
<feature type="transmembrane region" description="Helical" evidence="8">
    <location>
        <begin position="273"/>
        <end position="295"/>
    </location>
</feature>
<keyword evidence="3 7" id="KW-0812">Transmembrane</keyword>
<feature type="transmembrane region" description="Helical" evidence="8">
    <location>
        <begin position="81"/>
        <end position="104"/>
    </location>
</feature>
<feature type="transmembrane region" description="Helical" evidence="8">
    <location>
        <begin position="6"/>
        <end position="23"/>
    </location>
</feature>